<dbReference type="GO" id="GO:0016758">
    <property type="term" value="F:hexosyltransferase activity"/>
    <property type="evidence" value="ECO:0007669"/>
    <property type="project" value="TreeGrafter"/>
</dbReference>
<keyword evidence="2 3" id="KW-0808">Transferase</keyword>
<dbReference type="OrthoDB" id="433681at2"/>
<gene>
    <name evidence="3" type="ORF">FPL22_06490</name>
</gene>
<name>A0A556QQN3_9BACT</name>
<evidence type="ECO:0000313" key="4">
    <source>
        <dbReference type="Proteomes" id="UP000315648"/>
    </source>
</evidence>
<evidence type="ECO:0000313" key="3">
    <source>
        <dbReference type="EMBL" id="TSJ78946.1"/>
    </source>
</evidence>
<organism evidence="3 4">
    <name type="scientific">Rariglobus hedericola</name>
    <dbReference type="NCBI Taxonomy" id="2597822"/>
    <lineage>
        <taxon>Bacteria</taxon>
        <taxon>Pseudomonadati</taxon>
        <taxon>Verrucomicrobiota</taxon>
        <taxon>Opitutia</taxon>
        <taxon>Opitutales</taxon>
        <taxon>Opitutaceae</taxon>
        <taxon>Rariglobus</taxon>
    </lineage>
</organism>
<sequence>MSVSPTRRVLGVDFFIGSLDDAVDHAVGVSLREKFKVKNESESDGLSLQLNLKSSSGARNARLVVAPSAPGLAVDLVKSESYREALTTADLVLTDSGFMVLLWRAFTGEKLPRHSGLKFIRAVLDRPELKQPGAVFWVMPSAEEDARNRAWLVAQGFPVTSDDVYLAPHYAAGPIHDPELVRRIEARSPRIVMLAIGGGVQERVGLMLRTELRYSAAAAVEGESLSGSSEFAPDTSALNFNLALNRTSPALRREGPSILCLGAAIAFLTGGQANIPPWADKLILGWLFRLLSNPRKFWRRYWDALSLARLLWRNRDRLPPMGT</sequence>
<dbReference type="AlphaFoldDB" id="A0A556QQN3"/>
<dbReference type="EMBL" id="VMBG01000001">
    <property type="protein sequence ID" value="TSJ78946.1"/>
    <property type="molecule type" value="Genomic_DNA"/>
</dbReference>
<dbReference type="Pfam" id="PF03808">
    <property type="entry name" value="Glyco_tran_WecG"/>
    <property type="match status" value="2"/>
</dbReference>
<keyword evidence="1" id="KW-0328">Glycosyltransferase</keyword>
<dbReference type="PANTHER" id="PTHR34136:SF1">
    <property type="entry name" value="UDP-N-ACETYL-D-MANNOSAMINURONIC ACID TRANSFERASE"/>
    <property type="match status" value="1"/>
</dbReference>
<proteinExistence type="predicted"/>
<dbReference type="RefSeq" id="WP_144229288.1">
    <property type="nucleotide sequence ID" value="NZ_CBCRVV010000041.1"/>
</dbReference>
<dbReference type="InterPro" id="IPR004629">
    <property type="entry name" value="WecG_TagA_CpsF"/>
</dbReference>
<dbReference type="PANTHER" id="PTHR34136">
    <property type="match status" value="1"/>
</dbReference>
<keyword evidence="4" id="KW-1185">Reference proteome</keyword>
<protein>
    <submittedName>
        <fullName evidence="3">WecB/TagA/CpsF family glycosyltransferase</fullName>
    </submittedName>
</protein>
<comment type="caution">
    <text evidence="3">The sequence shown here is derived from an EMBL/GenBank/DDBJ whole genome shotgun (WGS) entry which is preliminary data.</text>
</comment>
<evidence type="ECO:0000256" key="1">
    <source>
        <dbReference type="ARBA" id="ARBA00022676"/>
    </source>
</evidence>
<accession>A0A556QQN3</accession>
<evidence type="ECO:0000256" key="2">
    <source>
        <dbReference type="ARBA" id="ARBA00022679"/>
    </source>
</evidence>
<reference evidence="3 4" key="1">
    <citation type="submission" date="2019-07" db="EMBL/GenBank/DDBJ databases">
        <title>Description of 53C-WASEF.</title>
        <authorList>
            <person name="Pitt A."/>
            <person name="Hahn M.W."/>
        </authorList>
    </citation>
    <scope>NUCLEOTIDE SEQUENCE [LARGE SCALE GENOMIC DNA]</scope>
    <source>
        <strain evidence="3 4">53C-WASEF</strain>
    </source>
</reference>
<dbReference type="Proteomes" id="UP000315648">
    <property type="component" value="Unassembled WGS sequence"/>
</dbReference>